<accession>A0A841GV65</accession>
<comment type="caution">
    <text evidence="2">The sequence shown here is derived from an EMBL/GenBank/DDBJ whole genome shotgun (WGS) entry which is preliminary data.</text>
</comment>
<organism evidence="2 3">
    <name type="scientific">Thermosipho japonicus</name>
    <dbReference type="NCBI Taxonomy" id="90323"/>
    <lineage>
        <taxon>Bacteria</taxon>
        <taxon>Thermotogati</taxon>
        <taxon>Thermotogota</taxon>
        <taxon>Thermotogae</taxon>
        <taxon>Thermotogales</taxon>
        <taxon>Fervidobacteriaceae</taxon>
        <taxon>Thermosipho</taxon>
    </lineage>
</organism>
<dbReference type="Proteomes" id="UP000555828">
    <property type="component" value="Unassembled WGS sequence"/>
</dbReference>
<protein>
    <recommendedName>
        <fullName evidence="1">DUF3644 domain-containing protein</fullName>
    </recommendedName>
</protein>
<keyword evidence="3" id="KW-1185">Reference proteome</keyword>
<feature type="domain" description="DUF3644" evidence="1">
    <location>
        <begin position="3"/>
        <end position="54"/>
    </location>
</feature>
<evidence type="ECO:0000313" key="2">
    <source>
        <dbReference type="EMBL" id="MBB6062801.1"/>
    </source>
</evidence>
<dbReference type="AlphaFoldDB" id="A0A841GV65"/>
<evidence type="ECO:0000313" key="3">
    <source>
        <dbReference type="Proteomes" id="UP000555828"/>
    </source>
</evidence>
<evidence type="ECO:0000259" key="1">
    <source>
        <dbReference type="Pfam" id="PF12358"/>
    </source>
</evidence>
<name>A0A841GV65_9BACT</name>
<proteinExistence type="predicted"/>
<reference evidence="2 3" key="1">
    <citation type="submission" date="2020-08" db="EMBL/GenBank/DDBJ databases">
        <title>Genomic Encyclopedia of Type Strains, Phase IV (KMG-IV): sequencing the most valuable type-strain genomes for metagenomic binning, comparative biology and taxonomic classification.</title>
        <authorList>
            <person name="Goeker M."/>
        </authorList>
    </citation>
    <scope>NUCLEOTIDE SEQUENCE [LARGE SCALE GENOMIC DNA]</scope>
    <source>
        <strain evidence="2 3">DSM 13481</strain>
    </source>
</reference>
<gene>
    <name evidence="2" type="ORF">HNP65_001253</name>
</gene>
<sequence>MDIFGECQAMLINYENLIEKEFGEKYALKENLVFALQFSSYYKEKQKQALREKKWQRNMKV</sequence>
<dbReference type="EMBL" id="JACHEX010000003">
    <property type="protein sequence ID" value="MBB6062801.1"/>
    <property type="molecule type" value="Genomic_DNA"/>
</dbReference>
<dbReference type="InterPro" id="IPR022104">
    <property type="entry name" value="DUF3644"/>
</dbReference>
<dbReference type="Pfam" id="PF12358">
    <property type="entry name" value="DUF3644"/>
    <property type="match status" value="1"/>
</dbReference>